<dbReference type="RefSeq" id="WP_092524239.1">
    <property type="nucleotide sequence ID" value="NZ_FNCI01000003.1"/>
</dbReference>
<sequence>MSKSITNTLKLTAAAASLAVLAGCASTGALEEVRTTAQEAKADAAQANSTANRALNTANQAQRDAQAAMQMAQENRQAMDRMFERNMRK</sequence>
<feature type="region of interest" description="Disordered" evidence="1">
    <location>
        <begin position="60"/>
        <end position="89"/>
    </location>
</feature>
<accession>A0A1G7QME2</accession>
<dbReference type="Pfam" id="PF11839">
    <property type="entry name" value="Alanine_zipper"/>
    <property type="match status" value="1"/>
</dbReference>
<evidence type="ECO:0000256" key="1">
    <source>
        <dbReference type="SAM" id="MobiDB-lite"/>
    </source>
</evidence>
<name>A0A1G7QME2_9GAMM</name>
<keyword evidence="4" id="KW-1185">Reference proteome</keyword>
<keyword evidence="2" id="KW-0732">Signal</keyword>
<dbReference type="Proteomes" id="UP000198641">
    <property type="component" value="Unassembled WGS sequence"/>
</dbReference>
<feature type="signal peptide" evidence="2">
    <location>
        <begin position="1"/>
        <end position="22"/>
    </location>
</feature>
<evidence type="ECO:0000313" key="3">
    <source>
        <dbReference type="EMBL" id="SDF99645.1"/>
    </source>
</evidence>
<feature type="compositionally biased region" description="Low complexity" evidence="1">
    <location>
        <begin position="60"/>
        <end position="76"/>
    </location>
</feature>
<dbReference type="EMBL" id="FNCI01000003">
    <property type="protein sequence ID" value="SDF99645.1"/>
    <property type="molecule type" value="Genomic_DNA"/>
</dbReference>
<evidence type="ECO:0008006" key="5">
    <source>
        <dbReference type="Google" id="ProtNLM"/>
    </source>
</evidence>
<gene>
    <name evidence="3" type="ORF">SAMN05216571_103338</name>
</gene>
<proteinExistence type="predicted"/>
<dbReference type="PROSITE" id="PS51257">
    <property type="entry name" value="PROKAR_LIPOPROTEIN"/>
    <property type="match status" value="1"/>
</dbReference>
<dbReference type="InterPro" id="IPR021793">
    <property type="entry name" value="Oprl"/>
</dbReference>
<feature type="compositionally biased region" description="Basic and acidic residues" evidence="1">
    <location>
        <begin position="77"/>
        <end position="89"/>
    </location>
</feature>
<feature type="chain" id="PRO_5011609008" description="Murein lipoprotein" evidence="2">
    <location>
        <begin position="23"/>
        <end position="89"/>
    </location>
</feature>
<dbReference type="NCBIfam" id="NF040598">
    <property type="entry name" value="Ala_zip_lipo"/>
    <property type="match status" value="1"/>
</dbReference>
<organism evidence="3 4">
    <name type="scientific">Onishia taeanensis</name>
    <dbReference type="NCBI Taxonomy" id="284577"/>
    <lineage>
        <taxon>Bacteria</taxon>
        <taxon>Pseudomonadati</taxon>
        <taxon>Pseudomonadota</taxon>
        <taxon>Gammaproteobacteria</taxon>
        <taxon>Oceanospirillales</taxon>
        <taxon>Halomonadaceae</taxon>
        <taxon>Onishia</taxon>
    </lineage>
</organism>
<protein>
    <recommendedName>
        <fullName evidence="5">Murein lipoprotein</fullName>
    </recommendedName>
</protein>
<dbReference type="AlphaFoldDB" id="A0A1G7QME2"/>
<reference evidence="3 4" key="1">
    <citation type="submission" date="2016-10" db="EMBL/GenBank/DDBJ databases">
        <authorList>
            <person name="de Groot N.N."/>
        </authorList>
    </citation>
    <scope>NUCLEOTIDE SEQUENCE [LARGE SCALE GENOMIC DNA]</scope>
    <source>
        <strain evidence="3 4">BH539</strain>
    </source>
</reference>
<evidence type="ECO:0000256" key="2">
    <source>
        <dbReference type="SAM" id="SignalP"/>
    </source>
</evidence>
<evidence type="ECO:0000313" key="4">
    <source>
        <dbReference type="Proteomes" id="UP000198641"/>
    </source>
</evidence>